<dbReference type="STRING" id="867902.Ornrh_0376"/>
<evidence type="ECO:0000313" key="1">
    <source>
        <dbReference type="EMBL" id="AFL96584.1"/>
    </source>
</evidence>
<name>I3ZY00_ORNRL</name>
<evidence type="ECO:0000313" key="2">
    <source>
        <dbReference type="Proteomes" id="UP000006051"/>
    </source>
</evidence>
<protein>
    <submittedName>
        <fullName evidence="1">Uncharacterized protein</fullName>
    </submittedName>
</protein>
<dbReference type="HOGENOM" id="CLU_2317526_0_0_10"/>
<dbReference type="EMBL" id="CP003283">
    <property type="protein sequence ID" value="AFL96584.1"/>
    <property type="molecule type" value="Genomic_DNA"/>
</dbReference>
<sequence>MTKLKESLTDEQTALIEKLTREISVNPTTQNPEYNIRITGDYIDRLGLVADIVEVSRVALLNDTYEPAQIVPSVANVLQVVNELIPYEGAELLNNLKGI</sequence>
<gene>
    <name evidence="1" type="ordered locus">Ornrh_0376</name>
</gene>
<proteinExistence type="predicted"/>
<dbReference type="AlphaFoldDB" id="I3ZY00"/>
<accession>I3ZY00</accession>
<dbReference type="KEGG" id="orh:Ornrh_0376"/>
<reference evidence="1 2" key="1">
    <citation type="submission" date="2012-06" db="EMBL/GenBank/DDBJ databases">
        <title>The complete genome of Ornithobacterium rhinotracheale DSM 15997.</title>
        <authorList>
            <consortium name="US DOE Joint Genome Institute (JGI-PGF)"/>
            <person name="Lucas S."/>
            <person name="Copeland A."/>
            <person name="Lapidus A."/>
            <person name="Goodwin L."/>
            <person name="Pitluck S."/>
            <person name="Peters L."/>
            <person name="Mikhailova N."/>
            <person name="Teshima H."/>
            <person name="Kyrpides N."/>
            <person name="Mavromatis K."/>
            <person name="Pagani I."/>
            <person name="Ivanova N."/>
            <person name="Ovchinnikova G."/>
            <person name="Zeytun A."/>
            <person name="Detter J.C."/>
            <person name="Han C."/>
            <person name="Land M."/>
            <person name="Hauser L."/>
            <person name="Markowitz V."/>
            <person name="Cheng J.-F."/>
            <person name="Hugenholtz P."/>
            <person name="Woyke T."/>
            <person name="Wu D."/>
            <person name="Lang E."/>
            <person name="Kopitz M."/>
            <person name="Brambilla E."/>
            <person name="Klenk H.-P."/>
            <person name="Eisen J.A."/>
        </authorList>
    </citation>
    <scope>NUCLEOTIDE SEQUENCE [LARGE SCALE GENOMIC DNA]</scope>
    <source>
        <strain evidence="2">ATCC 51463 / DSM 15997 / CCUG 23171 / LMG 9086</strain>
    </source>
</reference>
<keyword evidence="2" id="KW-1185">Reference proteome</keyword>
<dbReference type="GeneID" id="97257139"/>
<dbReference type="Proteomes" id="UP000006051">
    <property type="component" value="Chromosome"/>
</dbReference>
<dbReference type="GeneID" id="71568645"/>
<dbReference type="RefSeq" id="WP_014790211.1">
    <property type="nucleotide sequence ID" value="NC_018016.1"/>
</dbReference>
<organism evidence="1 2">
    <name type="scientific">Ornithobacterium rhinotracheale (strain ATCC 51463 / DSM 15997 / CCUG 23171 / CIP 104009 / LMG 9086)</name>
    <dbReference type="NCBI Taxonomy" id="867902"/>
    <lineage>
        <taxon>Bacteria</taxon>
        <taxon>Pseudomonadati</taxon>
        <taxon>Bacteroidota</taxon>
        <taxon>Flavobacteriia</taxon>
        <taxon>Flavobacteriales</taxon>
        <taxon>Weeksellaceae</taxon>
        <taxon>Ornithobacterium</taxon>
    </lineage>
</organism>